<organism evidence="3 4">
    <name type="scientific">Trypanosoma equiperdum</name>
    <dbReference type="NCBI Taxonomy" id="5694"/>
    <lineage>
        <taxon>Eukaryota</taxon>
        <taxon>Discoba</taxon>
        <taxon>Euglenozoa</taxon>
        <taxon>Kinetoplastea</taxon>
        <taxon>Metakinetoplastina</taxon>
        <taxon>Trypanosomatida</taxon>
        <taxon>Trypanosomatidae</taxon>
        <taxon>Trypanosoma</taxon>
    </lineage>
</organism>
<evidence type="ECO:0000313" key="3">
    <source>
        <dbReference type="EMBL" id="SCU65167.1"/>
    </source>
</evidence>
<gene>
    <name evidence="3" type="ORF">TEOVI_000522500</name>
</gene>
<evidence type="ECO:0000256" key="1">
    <source>
        <dbReference type="SAM" id="MobiDB-lite"/>
    </source>
</evidence>
<dbReference type="CDD" id="cd00170">
    <property type="entry name" value="SEC14"/>
    <property type="match status" value="1"/>
</dbReference>
<dbReference type="VEuPathDB" id="TriTrypDB:TEOVI_000522500"/>
<dbReference type="RefSeq" id="XP_067076813.1">
    <property type="nucleotide sequence ID" value="XM_067220712.1"/>
</dbReference>
<dbReference type="PANTHER" id="PTHR46384">
    <property type="entry name" value="MOTILE SPERM DOMAIN-CONTAINING PROTEIN 2"/>
    <property type="match status" value="1"/>
</dbReference>
<feature type="region of interest" description="Disordered" evidence="1">
    <location>
        <begin position="1"/>
        <end position="30"/>
    </location>
</feature>
<feature type="domain" description="CRAL-TRIO" evidence="2">
    <location>
        <begin position="92"/>
        <end position="281"/>
    </location>
</feature>
<sequence>MVKTVSSLNSVDKLSHGTVSESSSRAQGQCPQRVLRELRDYLSITPHNEADGLTEAYLLRCLEATEHSIPKTVQLLRQRRVFEQTFPTIRLTPQVLTALRSGAISTIGRDLQGRLVLYIHPKCFKQDPLDEQETQRLFVIVMEYALGCCTANQAPQQVLTTESPRVVHTDRRTSASEVQKQQIVVLVNEEGSSWHSSNMALSRAKSLLALLTKYYPRLVVQILLYQPSCDVKLLVKHVLPSGPAASGALTAVEVVTPNHIQKYISPTTLPEELGGTSNFVSSSSSSAFADAVLRHWFLETSYLLTEDASSRPIWKLPPCTVAAAGWSNLLARASAAAVAKCGTTNYVAITDGNEGADYHVDPLSGEVNREQLHARVDNWVQESHVMYSRCRGQIRCSSAEAENDDGGGSILSDVHFLSCREAELSTSDVWLGVDGFNSAAEREALLRELQNERNRRFAMEKQLLNSRTSLGTTTQLDAQVTEKIEEALKTARVSLNMLVMNVVACAQESEACGNPPTLRQLLDLTLTTIEGGTSEVQKVSNMKSPKLVKKKKEDKSSCCTVM</sequence>
<dbReference type="Gene3D" id="3.40.525.10">
    <property type="entry name" value="CRAL-TRIO lipid binding domain"/>
    <property type="match status" value="1"/>
</dbReference>
<reference evidence="3" key="1">
    <citation type="submission" date="2016-09" db="EMBL/GenBank/DDBJ databases">
        <authorList>
            <person name="Hebert L."/>
            <person name="Moumen B."/>
        </authorList>
    </citation>
    <scope>NUCLEOTIDE SEQUENCE [LARGE SCALE GENOMIC DNA]</scope>
    <source>
        <strain evidence="3">OVI</strain>
    </source>
</reference>
<name>A0A1G4I0N4_TRYEQ</name>
<evidence type="ECO:0000313" key="4">
    <source>
        <dbReference type="Proteomes" id="UP000195570"/>
    </source>
</evidence>
<dbReference type="Proteomes" id="UP000195570">
    <property type="component" value="Unassembled WGS sequence"/>
</dbReference>
<dbReference type="PANTHER" id="PTHR46384:SF1">
    <property type="entry name" value="MOTILE SPERM DOMAIN-CONTAINING PROTEIN 2"/>
    <property type="match status" value="1"/>
</dbReference>
<dbReference type="AlphaFoldDB" id="A0A1G4I0N4"/>
<dbReference type="InterPro" id="IPR036865">
    <property type="entry name" value="CRAL-TRIO_dom_sf"/>
</dbReference>
<dbReference type="PROSITE" id="PS50191">
    <property type="entry name" value="CRAL_TRIO"/>
    <property type="match status" value="1"/>
</dbReference>
<accession>A0A1G4I0N4</accession>
<dbReference type="InterPro" id="IPR001251">
    <property type="entry name" value="CRAL-TRIO_dom"/>
</dbReference>
<dbReference type="Pfam" id="PF00650">
    <property type="entry name" value="CRAL_TRIO"/>
    <property type="match status" value="1"/>
</dbReference>
<comment type="caution">
    <text evidence="3">The sequence shown here is derived from an EMBL/GenBank/DDBJ whole genome shotgun (WGS) entry which is preliminary data.</text>
</comment>
<dbReference type="GO" id="GO:0140284">
    <property type="term" value="C:endoplasmic reticulum-endosome membrane contact site"/>
    <property type="evidence" value="ECO:0007669"/>
    <property type="project" value="TreeGrafter"/>
</dbReference>
<dbReference type="GO" id="GO:0012505">
    <property type="term" value="C:endomembrane system"/>
    <property type="evidence" value="ECO:0007669"/>
    <property type="project" value="TreeGrafter"/>
</dbReference>
<dbReference type="SUPFAM" id="SSF52087">
    <property type="entry name" value="CRAL/TRIO domain"/>
    <property type="match status" value="1"/>
</dbReference>
<proteinExistence type="predicted"/>
<protein>
    <submittedName>
        <fullName evidence="3">CRAL/TRIO domain containing protein, putative</fullName>
    </submittedName>
</protein>
<dbReference type="GeneID" id="92379165"/>
<keyword evidence="4" id="KW-1185">Reference proteome</keyword>
<dbReference type="EMBL" id="CZPT02000227">
    <property type="protein sequence ID" value="SCU65167.1"/>
    <property type="molecule type" value="Genomic_DNA"/>
</dbReference>
<evidence type="ECO:0000259" key="2">
    <source>
        <dbReference type="PROSITE" id="PS50191"/>
    </source>
</evidence>
<dbReference type="InterPro" id="IPR053012">
    <property type="entry name" value="ER-organelle_contact"/>
</dbReference>